<keyword evidence="3" id="KW-1185">Reference proteome</keyword>
<accession>A0AAC9LPN6</accession>
<protein>
    <recommendedName>
        <fullName evidence="4">EF-hand domain-containing protein</fullName>
    </recommendedName>
</protein>
<gene>
    <name evidence="2" type="ORF">BWR22_11700</name>
</gene>
<keyword evidence="1" id="KW-0472">Membrane</keyword>
<dbReference type="RefSeq" id="WP_076733847.1">
    <property type="nucleotide sequence ID" value="NZ_CP019352.1"/>
</dbReference>
<sequence length="107" mass="12277">MNRILKVGIITTILIYCCGLTYAYYSNNKFKEQVAFYDKDNNGIIDNKEINESSIAIVKQMSKRKTTEQAVVMLIPVALIFGLFAAGATFLLKKMKRIDREEINYQK</sequence>
<evidence type="ECO:0000313" key="3">
    <source>
        <dbReference type="Proteomes" id="UP000187506"/>
    </source>
</evidence>
<dbReference type="Proteomes" id="UP000187506">
    <property type="component" value="Chromosome"/>
</dbReference>
<dbReference type="InterPro" id="IPR018247">
    <property type="entry name" value="EF_Hand_1_Ca_BS"/>
</dbReference>
<dbReference type="Gene3D" id="1.10.238.10">
    <property type="entry name" value="EF-hand"/>
    <property type="match status" value="1"/>
</dbReference>
<keyword evidence="1" id="KW-1133">Transmembrane helix</keyword>
<dbReference type="KEGG" id="lvn:BWR22_11700"/>
<dbReference type="PROSITE" id="PS00018">
    <property type="entry name" value="EF_HAND_1"/>
    <property type="match status" value="1"/>
</dbReference>
<evidence type="ECO:0000256" key="1">
    <source>
        <dbReference type="SAM" id="Phobius"/>
    </source>
</evidence>
<reference evidence="2 3" key="1">
    <citation type="submission" date="2017-01" db="EMBL/GenBank/DDBJ databases">
        <title>Complete genome of Lacinutrix venerupis DOK2-8 isolated from seawater in Dokdo.</title>
        <authorList>
            <person name="Chi W.-J."/>
            <person name="Kim J.H."/>
        </authorList>
    </citation>
    <scope>NUCLEOTIDE SEQUENCE [LARGE SCALE GENOMIC DNA]</scope>
    <source>
        <strain evidence="2 3">DOK2-8</strain>
    </source>
</reference>
<feature type="transmembrane region" description="Helical" evidence="1">
    <location>
        <begin position="7"/>
        <end position="25"/>
    </location>
</feature>
<feature type="transmembrane region" description="Helical" evidence="1">
    <location>
        <begin position="70"/>
        <end position="92"/>
    </location>
</feature>
<proteinExistence type="predicted"/>
<name>A0AAC9LPN6_9FLAO</name>
<evidence type="ECO:0000313" key="2">
    <source>
        <dbReference type="EMBL" id="APY00943.1"/>
    </source>
</evidence>
<dbReference type="InterPro" id="IPR011992">
    <property type="entry name" value="EF-hand-dom_pair"/>
</dbReference>
<keyword evidence="1" id="KW-0812">Transmembrane</keyword>
<evidence type="ECO:0008006" key="4">
    <source>
        <dbReference type="Google" id="ProtNLM"/>
    </source>
</evidence>
<dbReference type="EMBL" id="CP019352">
    <property type="protein sequence ID" value="APY00943.1"/>
    <property type="molecule type" value="Genomic_DNA"/>
</dbReference>
<dbReference type="SUPFAM" id="SSF47473">
    <property type="entry name" value="EF-hand"/>
    <property type="match status" value="1"/>
</dbReference>
<dbReference type="AlphaFoldDB" id="A0AAC9LPN6"/>
<organism evidence="2 3">
    <name type="scientific">Lacinutrix venerupis</name>
    <dbReference type="NCBI Taxonomy" id="1486034"/>
    <lineage>
        <taxon>Bacteria</taxon>
        <taxon>Pseudomonadati</taxon>
        <taxon>Bacteroidota</taxon>
        <taxon>Flavobacteriia</taxon>
        <taxon>Flavobacteriales</taxon>
        <taxon>Flavobacteriaceae</taxon>
        <taxon>Lacinutrix</taxon>
    </lineage>
</organism>